<accession>X0XHV9</accession>
<organism evidence="4">
    <name type="scientific">marine sediment metagenome</name>
    <dbReference type="NCBI Taxonomy" id="412755"/>
    <lineage>
        <taxon>unclassified sequences</taxon>
        <taxon>metagenomes</taxon>
        <taxon>ecological metagenomes</taxon>
    </lineage>
</organism>
<evidence type="ECO:0000256" key="2">
    <source>
        <dbReference type="ARBA" id="ARBA00022777"/>
    </source>
</evidence>
<feature type="non-terminal residue" evidence="4">
    <location>
        <position position="1"/>
    </location>
</feature>
<keyword evidence="2" id="KW-0418">Kinase</keyword>
<reference evidence="4" key="1">
    <citation type="journal article" date="2014" name="Front. Microbiol.">
        <title>High frequency of phylogenetically diverse reductive dehalogenase-homologous genes in deep subseafloor sedimentary metagenomes.</title>
        <authorList>
            <person name="Kawai M."/>
            <person name="Futagami T."/>
            <person name="Toyoda A."/>
            <person name="Takaki Y."/>
            <person name="Nishi S."/>
            <person name="Hori S."/>
            <person name="Arai W."/>
            <person name="Tsubouchi T."/>
            <person name="Morono Y."/>
            <person name="Uchiyama I."/>
            <person name="Ito T."/>
            <person name="Fujiyama A."/>
            <person name="Inagaki F."/>
            <person name="Takami H."/>
        </authorList>
    </citation>
    <scope>NUCLEOTIDE SEQUENCE</scope>
    <source>
        <strain evidence="4">Expedition CK06-06</strain>
    </source>
</reference>
<dbReference type="PANTHER" id="PTHR10584">
    <property type="entry name" value="SUGAR KINASE"/>
    <property type="match status" value="1"/>
</dbReference>
<comment type="caution">
    <text evidence="4">The sequence shown here is derived from an EMBL/GenBank/DDBJ whole genome shotgun (WGS) entry which is preliminary data.</text>
</comment>
<proteinExistence type="predicted"/>
<evidence type="ECO:0000313" key="4">
    <source>
        <dbReference type="EMBL" id="GAG36253.1"/>
    </source>
</evidence>
<dbReference type="PANTHER" id="PTHR10584:SF166">
    <property type="entry name" value="RIBOKINASE"/>
    <property type="match status" value="1"/>
</dbReference>
<evidence type="ECO:0000256" key="1">
    <source>
        <dbReference type="ARBA" id="ARBA00022679"/>
    </source>
</evidence>
<dbReference type="SUPFAM" id="SSF53613">
    <property type="entry name" value="Ribokinase-like"/>
    <property type="match status" value="1"/>
</dbReference>
<name>X0XHV9_9ZZZZ</name>
<feature type="domain" description="Carbohydrate kinase PfkB" evidence="3">
    <location>
        <begin position="3"/>
        <end position="250"/>
    </location>
</feature>
<dbReference type="PROSITE" id="PS00584">
    <property type="entry name" value="PFKB_KINASES_2"/>
    <property type="match status" value="1"/>
</dbReference>
<dbReference type="EMBL" id="BARS01043124">
    <property type="protein sequence ID" value="GAG36253.1"/>
    <property type="molecule type" value="Genomic_DNA"/>
</dbReference>
<dbReference type="Gene3D" id="3.40.1190.20">
    <property type="match status" value="1"/>
</dbReference>
<dbReference type="GO" id="GO:0005829">
    <property type="term" value="C:cytosol"/>
    <property type="evidence" value="ECO:0007669"/>
    <property type="project" value="TreeGrafter"/>
</dbReference>
<gene>
    <name evidence="4" type="ORF">S01H1_65336</name>
</gene>
<evidence type="ECO:0000259" key="3">
    <source>
        <dbReference type="Pfam" id="PF00294"/>
    </source>
</evidence>
<dbReference type="InterPro" id="IPR002173">
    <property type="entry name" value="Carboh/pur_kinase_PfkB_CS"/>
</dbReference>
<protein>
    <recommendedName>
        <fullName evidence="3">Carbohydrate kinase PfkB domain-containing protein</fullName>
    </recommendedName>
</protein>
<keyword evidence="1" id="KW-0808">Transferase</keyword>
<dbReference type="InterPro" id="IPR011611">
    <property type="entry name" value="PfkB_dom"/>
</dbReference>
<dbReference type="InterPro" id="IPR029056">
    <property type="entry name" value="Ribokinase-like"/>
</dbReference>
<dbReference type="GO" id="GO:0016301">
    <property type="term" value="F:kinase activity"/>
    <property type="evidence" value="ECO:0007669"/>
    <property type="project" value="UniProtKB-KW"/>
</dbReference>
<dbReference type="AlphaFoldDB" id="X0XHV9"/>
<feature type="non-terminal residue" evidence="4">
    <location>
        <position position="250"/>
    </location>
</feature>
<dbReference type="Pfam" id="PF00294">
    <property type="entry name" value="PfkB"/>
    <property type="match status" value="1"/>
</dbReference>
<sequence>FSCAASLFYQVRLVGVVGSDFPQEHLDMLGARGIDTSGIEVAHGRTFRWHGRYHTDMNARDTVDVQLNVFGEFQPKIPPAYRDSEYVFLANCRPALQKQVLDQIRGPQARPGGPKLVMADTMNMWIENNRDELEEVLSSVDGLLVNDDEARLLTGAANAVAAGRSILDMGPDMVVIKKGEHGALLFAEGECLPLPAYPTEQVIDPTGAGDSFAGALMGSLAAHLAEEGDASLRALKRAVAYGTVAASFTV</sequence>